<keyword evidence="2" id="KW-1185">Reference proteome</keyword>
<organism evidence="1 2">
    <name type="scientific">Congregibacter litoralis KT71</name>
    <dbReference type="NCBI Taxonomy" id="314285"/>
    <lineage>
        <taxon>Bacteria</taxon>
        <taxon>Pseudomonadati</taxon>
        <taxon>Pseudomonadota</taxon>
        <taxon>Gammaproteobacteria</taxon>
        <taxon>Cellvibrionales</taxon>
        <taxon>Halieaceae</taxon>
        <taxon>Congregibacter</taxon>
    </lineage>
</organism>
<gene>
    <name evidence="1" type="ORF">KT71_13225</name>
</gene>
<accession>A4ACC2</accession>
<evidence type="ECO:0000313" key="2">
    <source>
        <dbReference type="Proteomes" id="UP000019205"/>
    </source>
</evidence>
<dbReference type="InterPro" id="IPR019647">
    <property type="entry name" value="PhoP_reg_network_YrbL"/>
</dbReference>
<proteinExistence type="predicted"/>
<dbReference type="RefSeq" id="WP_008295080.1">
    <property type="nucleotide sequence ID" value="NZ_CM002299.1"/>
</dbReference>
<comment type="caution">
    <text evidence="1">The sequence shown here is derived from an EMBL/GenBank/DDBJ whole genome shotgun (WGS) entry which is preliminary data.</text>
</comment>
<dbReference type="EMBL" id="AAOA02000001">
    <property type="protein sequence ID" value="EAQ96350.1"/>
    <property type="molecule type" value="Genomic_DNA"/>
</dbReference>
<dbReference type="eggNOG" id="COG0515">
    <property type="taxonomic scope" value="Bacteria"/>
</dbReference>
<reference evidence="1 2" key="2">
    <citation type="journal article" date="2009" name="PLoS ONE">
        <title>The photosynthetic apparatus and its regulation in the aerobic gammaproteobacterium Congregibacter litoralis gen. nov., sp. nov.</title>
        <authorList>
            <person name="Spring S."/>
            <person name="Lunsdorf H."/>
            <person name="Fuchs B.M."/>
            <person name="Tindall B.J."/>
        </authorList>
    </citation>
    <scope>NUCLEOTIDE SEQUENCE [LARGE SCALE GENOMIC DNA]</scope>
    <source>
        <strain evidence="1">KT71</strain>
    </source>
</reference>
<evidence type="ECO:0000313" key="1">
    <source>
        <dbReference type="EMBL" id="EAQ96350.1"/>
    </source>
</evidence>
<dbReference type="Proteomes" id="UP000019205">
    <property type="component" value="Chromosome"/>
</dbReference>
<dbReference type="STRING" id="314285.KT71_13225"/>
<dbReference type="OrthoDB" id="595236at2"/>
<dbReference type="Pfam" id="PF10707">
    <property type="entry name" value="YrbL-PhoP_reg"/>
    <property type="match status" value="1"/>
</dbReference>
<reference evidence="1 2" key="1">
    <citation type="journal article" date="2007" name="Proc. Natl. Acad. Sci. U.S.A.">
        <title>Characterization of a marine gammaproteobacterium capable of aerobic anoxygenic photosynthesis.</title>
        <authorList>
            <person name="Fuchs B.M."/>
            <person name="Spring S."/>
            <person name="Teeling H."/>
            <person name="Quast C."/>
            <person name="Wulf J."/>
            <person name="Schattenhofer M."/>
            <person name="Yan S."/>
            <person name="Ferriera S."/>
            <person name="Johnson J."/>
            <person name="Glockner F.O."/>
            <person name="Amann R."/>
        </authorList>
    </citation>
    <scope>NUCLEOTIDE SEQUENCE [LARGE SCALE GENOMIC DNA]</scope>
    <source>
        <strain evidence="1">KT71</strain>
    </source>
</reference>
<dbReference type="AlphaFoldDB" id="A4ACC2"/>
<dbReference type="HOGENOM" id="CLU_076352_3_1_6"/>
<protein>
    <submittedName>
        <fullName evidence="1">PhoP regulatory network protein YrbL</fullName>
    </submittedName>
</protein>
<sequence length="205" mass="23748">MLKLKYSRPLFVGGTRYCFQHPEHANRCVKVLRPDRTGAARKVLRKDFKRHLPARFLDDQLKEIKAYRELLTRASETLWRYVPRYHGTEETDMGVGIVTQLMRNADGSWPKNLEQLLVDGMTPALEAGIEEFVTAVGELRILSRDLLPHNIVAVEENNGYRVMLVDGIGNAELIPLSTWSAFFARRKTQRKIRRFRQRCELLLPS</sequence>
<name>A4ACC2_9GAMM</name>